<keyword evidence="2" id="KW-0614">Plasmid</keyword>
<evidence type="ECO:0000313" key="3">
    <source>
        <dbReference type="Proteomes" id="UP001055460"/>
    </source>
</evidence>
<reference evidence="2" key="1">
    <citation type="submission" date="2022-06" db="EMBL/GenBank/DDBJ databases">
        <title>Physiological and biochemical characterization and genomic elucidation of a strain of the genus Ensifer adhaerens M8 that combines arsenic oxidation and chromium reduction.</title>
        <authorList>
            <person name="Li X."/>
            <person name="Yu c."/>
        </authorList>
    </citation>
    <scope>NUCLEOTIDE SEQUENCE</scope>
    <source>
        <strain evidence="2">M8</strain>
        <plasmid evidence="2">pA</plasmid>
    </source>
</reference>
<accession>A0A9Q8YDJ7</accession>
<dbReference type="Proteomes" id="UP001055460">
    <property type="component" value="Plasmid pA"/>
</dbReference>
<gene>
    <name evidence="2" type="ORF">NE863_21700</name>
</gene>
<evidence type="ECO:0000256" key="1">
    <source>
        <dbReference type="SAM" id="SignalP"/>
    </source>
</evidence>
<evidence type="ECO:0000313" key="2">
    <source>
        <dbReference type="EMBL" id="USJ26566.1"/>
    </source>
</evidence>
<sequence>MRLRKLNLAAAIGLPLVLAGCVTEYSAKDAGFTTVDAKVSTAATKKSVWIQNREQADKVNAEVKALLKRKTIDADTAVQVALLNNKGLQAAYADLGDASADAWQATLFLNPTVSIGTTGIGTPELQAYKAIEGLVTTNILALLTRDKTIAVADARFRQAQLNAALSTLQLAAETRRAWIEAVAAWETVAQLNQAQAAADASSELAAKLGETGAMGKGNQAREHVFNAELAGQAAEARLAARLAKENLTRLMGLWGSDVDYQVPNRLPNLPKNLARKDSIEAEALKRRVDLQIARLDLEAVAKSYSLTEATRYVTDLELVAGAEAEREKEDHGTKVETTGQFELEFVIPIFDSGNARMRKAELAHMRSANLLAEKAVNIRSEARSAYEAYRSRYDIARHYRNNVVPLRTKIEEEATLSYNGMITSTFELLADVRAKVNSTVLSVNAKRDFWLADADLMTAIHGGGSGGSAGGAAAPAAAEAGAGH</sequence>
<dbReference type="SUPFAM" id="SSF56954">
    <property type="entry name" value="Outer membrane efflux proteins (OEP)"/>
    <property type="match status" value="1"/>
</dbReference>
<dbReference type="PANTHER" id="PTHR30203:SF24">
    <property type="entry name" value="BLR4935 PROTEIN"/>
    <property type="match status" value="1"/>
</dbReference>
<protein>
    <submittedName>
        <fullName evidence="2">TolC family protein</fullName>
    </submittedName>
</protein>
<dbReference type="EMBL" id="CP098808">
    <property type="protein sequence ID" value="USJ26566.1"/>
    <property type="molecule type" value="Genomic_DNA"/>
</dbReference>
<organism evidence="2 3">
    <name type="scientific">Ensifer adhaerens</name>
    <name type="common">Sinorhizobium morelense</name>
    <dbReference type="NCBI Taxonomy" id="106592"/>
    <lineage>
        <taxon>Bacteria</taxon>
        <taxon>Pseudomonadati</taxon>
        <taxon>Pseudomonadota</taxon>
        <taxon>Alphaproteobacteria</taxon>
        <taxon>Hyphomicrobiales</taxon>
        <taxon>Rhizobiaceae</taxon>
        <taxon>Sinorhizobium/Ensifer group</taxon>
        <taxon>Ensifer</taxon>
    </lineage>
</organism>
<geneLocation type="plasmid" evidence="2 3">
    <name>pA</name>
</geneLocation>
<dbReference type="GO" id="GO:0015562">
    <property type="term" value="F:efflux transmembrane transporter activity"/>
    <property type="evidence" value="ECO:0007669"/>
    <property type="project" value="InterPro"/>
</dbReference>
<dbReference type="PANTHER" id="PTHR30203">
    <property type="entry name" value="OUTER MEMBRANE CATION EFFLUX PROTEIN"/>
    <property type="match status" value="1"/>
</dbReference>
<name>A0A9Q8YDJ7_ENSAD</name>
<keyword evidence="1" id="KW-0732">Signal</keyword>
<dbReference type="RefSeq" id="WP_060530271.1">
    <property type="nucleotide sequence ID" value="NZ_CAXURO020000002.1"/>
</dbReference>
<feature type="signal peptide" evidence="1">
    <location>
        <begin position="1"/>
        <end position="19"/>
    </location>
</feature>
<proteinExistence type="predicted"/>
<dbReference type="OrthoDB" id="237412at2"/>
<feature type="chain" id="PRO_5040375284" evidence="1">
    <location>
        <begin position="20"/>
        <end position="484"/>
    </location>
</feature>
<dbReference type="AlphaFoldDB" id="A0A9Q8YDJ7"/>
<dbReference type="Gene3D" id="1.20.1600.10">
    <property type="entry name" value="Outer membrane efflux proteins (OEP)"/>
    <property type="match status" value="1"/>
</dbReference>
<dbReference type="InterPro" id="IPR010131">
    <property type="entry name" value="MdtP/NodT-like"/>
</dbReference>
<dbReference type="PROSITE" id="PS51257">
    <property type="entry name" value="PROKAR_LIPOPROTEIN"/>
    <property type="match status" value="1"/>
</dbReference>